<comment type="similarity">
    <text evidence="1">Belongs to the plant acyltransferase family.</text>
</comment>
<dbReference type="Gene3D" id="3.30.559.10">
    <property type="entry name" value="Chloramphenicol acetyltransferase-like domain"/>
    <property type="match status" value="1"/>
</dbReference>
<sequence length="133" mass="14329">MSSSTTTMWWCTGRASISVLKSRTGPAAGARPYSTVQCVRGGSPVAVPARWARIAADGRARLRRHLPPAVPQEFIGNVVLWARPAATAAELATETPLGHAKELVSRAVEHVDDAYFRSFVHFMSSGIVEEEGL</sequence>
<keyword evidence="2" id="KW-0808">Transferase</keyword>
<dbReference type="InterPro" id="IPR050317">
    <property type="entry name" value="Plant_Fungal_Acyltransferase"/>
</dbReference>
<dbReference type="OrthoDB" id="689578at2759"/>
<keyword evidence="5" id="KW-1185">Reference proteome</keyword>
<gene>
    <name evidence="4" type="ORF">EJB05_26716</name>
</gene>
<protein>
    <submittedName>
        <fullName evidence="4">Uncharacterized protein</fullName>
    </submittedName>
</protein>
<dbReference type="AlphaFoldDB" id="A0A5J9UKN2"/>
<evidence type="ECO:0000313" key="5">
    <source>
        <dbReference type="Proteomes" id="UP000324897"/>
    </source>
</evidence>
<comment type="caution">
    <text evidence="4">The sequence shown here is derived from an EMBL/GenBank/DDBJ whole genome shotgun (WGS) entry which is preliminary data.</text>
</comment>
<accession>A0A5J9UKN2</accession>
<evidence type="ECO:0000256" key="1">
    <source>
        <dbReference type="ARBA" id="ARBA00009861"/>
    </source>
</evidence>
<name>A0A5J9UKN2_9POAL</name>
<evidence type="ECO:0000313" key="4">
    <source>
        <dbReference type="EMBL" id="TVU24292.1"/>
    </source>
</evidence>
<dbReference type="EMBL" id="RWGY01000013">
    <property type="protein sequence ID" value="TVU24292.1"/>
    <property type="molecule type" value="Genomic_DNA"/>
</dbReference>
<keyword evidence="3" id="KW-0012">Acyltransferase</keyword>
<evidence type="ECO:0000256" key="3">
    <source>
        <dbReference type="ARBA" id="ARBA00023315"/>
    </source>
</evidence>
<feature type="non-terminal residue" evidence="4">
    <location>
        <position position="1"/>
    </location>
</feature>
<dbReference type="Gramene" id="TVU24292">
    <property type="protein sequence ID" value="TVU24292"/>
    <property type="gene ID" value="EJB05_26716"/>
</dbReference>
<dbReference type="PANTHER" id="PTHR31642:SF13">
    <property type="entry name" value="AGMATINE HYDROXYCINNAMOYLTRANSFERASE 1"/>
    <property type="match status" value="1"/>
</dbReference>
<dbReference type="InterPro" id="IPR023213">
    <property type="entry name" value="CAT-like_dom_sf"/>
</dbReference>
<reference evidence="4 5" key="1">
    <citation type="journal article" date="2019" name="Sci. Rep.">
        <title>A high-quality genome of Eragrostis curvula grass provides insights into Poaceae evolution and supports new strategies to enhance forage quality.</title>
        <authorList>
            <person name="Carballo J."/>
            <person name="Santos B.A.C.M."/>
            <person name="Zappacosta D."/>
            <person name="Garbus I."/>
            <person name="Selva J.P."/>
            <person name="Gallo C.A."/>
            <person name="Diaz A."/>
            <person name="Albertini E."/>
            <person name="Caccamo M."/>
            <person name="Echenique V."/>
        </authorList>
    </citation>
    <scope>NUCLEOTIDE SEQUENCE [LARGE SCALE GENOMIC DNA]</scope>
    <source>
        <strain evidence="5">cv. Victoria</strain>
        <tissue evidence="4">Leaf</tissue>
    </source>
</reference>
<evidence type="ECO:0000256" key="2">
    <source>
        <dbReference type="ARBA" id="ARBA00022679"/>
    </source>
</evidence>
<dbReference type="PANTHER" id="PTHR31642">
    <property type="entry name" value="TRICHOTHECENE 3-O-ACETYLTRANSFERASE"/>
    <property type="match status" value="1"/>
</dbReference>
<dbReference type="Proteomes" id="UP000324897">
    <property type="component" value="Chromosome 2"/>
</dbReference>
<dbReference type="GO" id="GO:0016747">
    <property type="term" value="F:acyltransferase activity, transferring groups other than amino-acyl groups"/>
    <property type="evidence" value="ECO:0007669"/>
    <property type="project" value="TreeGrafter"/>
</dbReference>
<proteinExistence type="inferred from homology"/>
<organism evidence="4 5">
    <name type="scientific">Eragrostis curvula</name>
    <name type="common">weeping love grass</name>
    <dbReference type="NCBI Taxonomy" id="38414"/>
    <lineage>
        <taxon>Eukaryota</taxon>
        <taxon>Viridiplantae</taxon>
        <taxon>Streptophyta</taxon>
        <taxon>Embryophyta</taxon>
        <taxon>Tracheophyta</taxon>
        <taxon>Spermatophyta</taxon>
        <taxon>Magnoliopsida</taxon>
        <taxon>Liliopsida</taxon>
        <taxon>Poales</taxon>
        <taxon>Poaceae</taxon>
        <taxon>PACMAD clade</taxon>
        <taxon>Chloridoideae</taxon>
        <taxon>Eragrostideae</taxon>
        <taxon>Eragrostidinae</taxon>
        <taxon>Eragrostis</taxon>
    </lineage>
</organism>